<dbReference type="RefSeq" id="WP_179912106.1">
    <property type="nucleotide sequence ID" value="NZ_JACBYE010000002.1"/>
</dbReference>
<protein>
    <submittedName>
        <fullName evidence="1">Uncharacterized protein</fullName>
    </submittedName>
</protein>
<accession>A0A853ER09</accession>
<keyword evidence="2" id="KW-1185">Reference proteome</keyword>
<reference evidence="1 2" key="1">
    <citation type="submission" date="2020-07" db="EMBL/GenBank/DDBJ databases">
        <title>MOT database genomes.</title>
        <authorList>
            <person name="Joseph S."/>
            <person name="Aduse-Opoku J."/>
            <person name="Hashim A."/>
            <person name="Wade W."/>
            <person name="Curtis M."/>
        </authorList>
    </citation>
    <scope>NUCLEOTIDE SEQUENCE [LARGE SCALE GENOMIC DNA]</scope>
    <source>
        <strain evidence="1 2">DSM 100099</strain>
    </source>
</reference>
<dbReference type="Proteomes" id="UP000561011">
    <property type="component" value="Unassembled WGS sequence"/>
</dbReference>
<dbReference type="EMBL" id="JACBYE010000002">
    <property type="protein sequence ID" value="NYS92124.1"/>
    <property type="molecule type" value="Genomic_DNA"/>
</dbReference>
<name>A0A853ER09_9MICO</name>
<evidence type="ECO:0000313" key="1">
    <source>
        <dbReference type="EMBL" id="NYS92124.1"/>
    </source>
</evidence>
<organism evidence="1 2">
    <name type="scientific">Sanguibacter inulinus</name>
    <dbReference type="NCBI Taxonomy" id="60922"/>
    <lineage>
        <taxon>Bacteria</taxon>
        <taxon>Bacillati</taxon>
        <taxon>Actinomycetota</taxon>
        <taxon>Actinomycetes</taxon>
        <taxon>Micrococcales</taxon>
        <taxon>Sanguibacteraceae</taxon>
        <taxon>Sanguibacter</taxon>
    </lineage>
</organism>
<dbReference type="AlphaFoldDB" id="A0A853ER09"/>
<comment type="caution">
    <text evidence="1">The sequence shown here is derived from an EMBL/GenBank/DDBJ whole genome shotgun (WGS) entry which is preliminary data.</text>
</comment>
<proteinExistence type="predicted"/>
<gene>
    <name evidence="1" type="ORF">HZZ10_01045</name>
</gene>
<sequence length="54" mass="5660">MTDRREPEVEAAPSPIRVTLLQVEAARVAVKANARLGLPSSPGLIKIAEAGHAT</sequence>
<evidence type="ECO:0000313" key="2">
    <source>
        <dbReference type="Proteomes" id="UP000561011"/>
    </source>
</evidence>